<name>W4LH60_ENTF1</name>
<dbReference type="Proteomes" id="UP000019141">
    <property type="component" value="Unassembled WGS sequence"/>
</dbReference>
<keyword evidence="2" id="KW-1185">Reference proteome</keyword>
<protein>
    <submittedName>
        <fullName evidence="1">Uncharacterized protein</fullName>
    </submittedName>
</protein>
<gene>
    <name evidence="1" type="ORF">ETSY1_24170</name>
</gene>
<dbReference type="EMBL" id="AZHW01000711">
    <property type="protein sequence ID" value="ETW97055.1"/>
    <property type="molecule type" value="Genomic_DNA"/>
</dbReference>
<sequence length="62" mass="6575">MPAMIDPDSLATQVEALYIQRIKAVVEPAHIGEYLAIEVESGDYFLGATLVEAASAHDAAVC</sequence>
<accession>W4LH60</accession>
<dbReference type="HOGENOM" id="CLU_2895586_0_0_7"/>
<organism evidence="1 2">
    <name type="scientific">Entotheonella factor</name>
    <dbReference type="NCBI Taxonomy" id="1429438"/>
    <lineage>
        <taxon>Bacteria</taxon>
        <taxon>Pseudomonadati</taxon>
        <taxon>Nitrospinota/Tectimicrobiota group</taxon>
        <taxon>Candidatus Tectimicrobiota</taxon>
        <taxon>Candidatus Entotheonellia</taxon>
        <taxon>Candidatus Entotheonellales</taxon>
        <taxon>Candidatus Entotheonellaceae</taxon>
        <taxon>Candidatus Entotheonella</taxon>
    </lineage>
</organism>
<proteinExistence type="predicted"/>
<dbReference type="AlphaFoldDB" id="W4LH60"/>
<reference evidence="1 2" key="1">
    <citation type="journal article" date="2014" name="Nature">
        <title>An environmental bacterial taxon with a large and distinct metabolic repertoire.</title>
        <authorList>
            <person name="Wilson M.C."/>
            <person name="Mori T."/>
            <person name="Ruckert C."/>
            <person name="Uria A.R."/>
            <person name="Helf M.J."/>
            <person name="Takada K."/>
            <person name="Gernert C."/>
            <person name="Steffens U.A."/>
            <person name="Heycke N."/>
            <person name="Schmitt S."/>
            <person name="Rinke C."/>
            <person name="Helfrich E.J."/>
            <person name="Brachmann A.O."/>
            <person name="Gurgui C."/>
            <person name="Wakimoto T."/>
            <person name="Kracht M."/>
            <person name="Crusemann M."/>
            <person name="Hentschel U."/>
            <person name="Abe I."/>
            <person name="Matsunaga S."/>
            <person name="Kalinowski J."/>
            <person name="Takeyama H."/>
            <person name="Piel J."/>
        </authorList>
    </citation>
    <scope>NUCLEOTIDE SEQUENCE [LARGE SCALE GENOMIC DNA]</scope>
    <source>
        <strain evidence="2">TSY1</strain>
    </source>
</reference>
<evidence type="ECO:0000313" key="1">
    <source>
        <dbReference type="EMBL" id="ETW97055.1"/>
    </source>
</evidence>
<evidence type="ECO:0000313" key="2">
    <source>
        <dbReference type="Proteomes" id="UP000019141"/>
    </source>
</evidence>
<comment type="caution">
    <text evidence="1">The sequence shown here is derived from an EMBL/GenBank/DDBJ whole genome shotgun (WGS) entry which is preliminary data.</text>
</comment>